<reference evidence="2 3" key="1">
    <citation type="submission" date="2019-12" db="EMBL/GenBank/DDBJ databases">
        <title>A genome sequence resource for the geographically widespread anthracnose pathogen Colletotrichum asianum.</title>
        <authorList>
            <person name="Meng Y."/>
        </authorList>
    </citation>
    <scope>NUCLEOTIDE SEQUENCE [LARGE SCALE GENOMIC DNA]</scope>
    <source>
        <strain evidence="2 3">ICMP 18580</strain>
    </source>
</reference>
<feature type="compositionally biased region" description="Pro residues" evidence="1">
    <location>
        <begin position="368"/>
        <end position="385"/>
    </location>
</feature>
<organism evidence="2 3">
    <name type="scientific">Colletotrichum asianum</name>
    <dbReference type="NCBI Taxonomy" id="702518"/>
    <lineage>
        <taxon>Eukaryota</taxon>
        <taxon>Fungi</taxon>
        <taxon>Dikarya</taxon>
        <taxon>Ascomycota</taxon>
        <taxon>Pezizomycotina</taxon>
        <taxon>Sordariomycetes</taxon>
        <taxon>Hypocreomycetidae</taxon>
        <taxon>Glomerellales</taxon>
        <taxon>Glomerellaceae</taxon>
        <taxon>Colletotrichum</taxon>
        <taxon>Colletotrichum gloeosporioides species complex</taxon>
    </lineage>
</organism>
<feature type="compositionally biased region" description="Basic and acidic residues" evidence="1">
    <location>
        <begin position="488"/>
        <end position="508"/>
    </location>
</feature>
<keyword evidence="3" id="KW-1185">Reference proteome</keyword>
<feature type="region of interest" description="Disordered" evidence="1">
    <location>
        <begin position="280"/>
        <end position="393"/>
    </location>
</feature>
<dbReference type="EMBL" id="WOWK01000091">
    <property type="protein sequence ID" value="KAF0319746.1"/>
    <property type="molecule type" value="Genomic_DNA"/>
</dbReference>
<feature type="compositionally biased region" description="Polar residues" evidence="1">
    <location>
        <begin position="305"/>
        <end position="316"/>
    </location>
</feature>
<proteinExistence type="predicted"/>
<comment type="caution">
    <text evidence="2">The sequence shown here is derived from an EMBL/GenBank/DDBJ whole genome shotgun (WGS) entry which is preliminary data.</text>
</comment>
<evidence type="ECO:0000256" key="1">
    <source>
        <dbReference type="SAM" id="MobiDB-lite"/>
    </source>
</evidence>
<protein>
    <recommendedName>
        <fullName evidence="4">Fungal N-terminal domain-containing protein</fullName>
    </recommendedName>
</protein>
<dbReference type="AlphaFoldDB" id="A0A8H3W5V7"/>
<feature type="region of interest" description="Disordered" evidence="1">
    <location>
        <begin position="488"/>
        <end position="518"/>
    </location>
</feature>
<dbReference type="Proteomes" id="UP000434172">
    <property type="component" value="Unassembled WGS sequence"/>
</dbReference>
<gene>
    <name evidence="2" type="ORF">GQ607_012997</name>
</gene>
<dbReference type="OrthoDB" id="1394818at2759"/>
<evidence type="ECO:0000313" key="2">
    <source>
        <dbReference type="EMBL" id="KAF0319746.1"/>
    </source>
</evidence>
<accession>A0A8H3W5V7</accession>
<evidence type="ECO:0008006" key="4">
    <source>
        <dbReference type="Google" id="ProtNLM"/>
    </source>
</evidence>
<sequence length="518" mass="57910">MTEVLGLVTAIGAILTSGFQVATAISTIVDGLGTAGAQVQAIAVETRTILLTLRSINQHLIRAYRVTTEVANIVEDIITLCRKDIDDMKECMAPLLGKRAEEMLLKHKLRWLFAKSKVSTRQASLNSLKLTLGLFLQALNLTEQDHIEDYMQAVVRQQISESQNVKKAFMEAGRRDQALEKTCRKLSGTTTEDIEEIDRDKSVNGTTVKVLHYQSEDGSSDGEGFDLLPSHQSRLGQTNSAISLIDDISDDQFMVIADHMRLQKTVSSFALVVINQRQETGPDGAAEDTPTVVPPSDNLPGARTTFDSSRNAQQTPGARRGAAGRHTPQSESSVWEPRYPENAAPEYSPPHSGPRRGGSDNPHFGSYPPYPRSTPSPSEFQPPMPDTEKLRMQEELALLRNELAKREEEEKAREEMIKRQELEESIRKDAETAIAGQMEELRKAQEEIEKVKREAEQGVRDAVEAERNAEEQRQKIYQEATIRAEREAKQKYEEEMRVKEKDEQELRAAAEANSQSSL</sequence>
<evidence type="ECO:0000313" key="3">
    <source>
        <dbReference type="Proteomes" id="UP000434172"/>
    </source>
</evidence>
<name>A0A8H3W5V7_9PEZI</name>